<keyword evidence="2" id="KW-1185">Reference proteome</keyword>
<proteinExistence type="predicted"/>
<dbReference type="InterPro" id="IPR003795">
    <property type="entry name" value="DUF192"/>
</dbReference>
<dbReference type="Proteomes" id="UP001595640">
    <property type="component" value="Unassembled WGS sequence"/>
</dbReference>
<dbReference type="InterPro" id="IPR038695">
    <property type="entry name" value="Saro_0823-like_sf"/>
</dbReference>
<dbReference type="Pfam" id="PF02643">
    <property type="entry name" value="DUF192"/>
    <property type="match status" value="1"/>
</dbReference>
<organism evidence="1 2">
    <name type="scientific">Modicisalibacter luteus</name>
    <dbReference type="NCBI Taxonomy" id="453962"/>
    <lineage>
        <taxon>Bacteria</taxon>
        <taxon>Pseudomonadati</taxon>
        <taxon>Pseudomonadota</taxon>
        <taxon>Gammaproteobacteria</taxon>
        <taxon>Oceanospirillales</taxon>
        <taxon>Halomonadaceae</taxon>
        <taxon>Modicisalibacter</taxon>
    </lineage>
</organism>
<protein>
    <submittedName>
        <fullName evidence="1">DUF192 domain-containing protein</fullName>
    </submittedName>
</protein>
<gene>
    <name evidence="1" type="ORF">ACFOEI_09400</name>
</gene>
<evidence type="ECO:0000313" key="2">
    <source>
        <dbReference type="Proteomes" id="UP001595640"/>
    </source>
</evidence>
<sequence length="156" mass="17189">MKHIKALAWWATLVPGLALLLTLPAEALEKGTLTIDNGEQAYRLNVEIARTTKERAFGLMERDRLAADAGMLFVYQQLQPPSTGFWMHRTRIPLDVAFIGAEGTIRAIDTMVPCGNDVNARCPTYQAGEPFQYALEVNAGFFEAHGVKVGDQVTLP</sequence>
<reference evidence="2" key="1">
    <citation type="journal article" date="2019" name="Int. J. Syst. Evol. Microbiol.">
        <title>The Global Catalogue of Microorganisms (GCM) 10K type strain sequencing project: providing services to taxonomists for standard genome sequencing and annotation.</title>
        <authorList>
            <consortium name="The Broad Institute Genomics Platform"/>
            <consortium name="The Broad Institute Genome Sequencing Center for Infectious Disease"/>
            <person name="Wu L."/>
            <person name="Ma J."/>
        </authorList>
    </citation>
    <scope>NUCLEOTIDE SEQUENCE [LARGE SCALE GENOMIC DNA]</scope>
    <source>
        <strain evidence="2">KCTC 12847</strain>
    </source>
</reference>
<comment type="caution">
    <text evidence="1">The sequence shown here is derived from an EMBL/GenBank/DDBJ whole genome shotgun (WGS) entry which is preliminary data.</text>
</comment>
<evidence type="ECO:0000313" key="1">
    <source>
        <dbReference type="EMBL" id="MFC3292286.1"/>
    </source>
</evidence>
<dbReference type="PANTHER" id="PTHR37953">
    <property type="entry name" value="UPF0127 PROTEIN MJ1496"/>
    <property type="match status" value="1"/>
</dbReference>
<dbReference type="EMBL" id="JBHRUH010000015">
    <property type="protein sequence ID" value="MFC3292286.1"/>
    <property type="molecule type" value="Genomic_DNA"/>
</dbReference>
<dbReference type="RefSeq" id="WP_019019481.1">
    <property type="nucleotide sequence ID" value="NZ_BMXD01000002.1"/>
</dbReference>
<dbReference type="PANTHER" id="PTHR37953:SF1">
    <property type="entry name" value="UPF0127 PROTEIN MJ1496"/>
    <property type="match status" value="1"/>
</dbReference>
<dbReference type="Gene3D" id="2.60.120.1140">
    <property type="entry name" value="Protein of unknown function DUF192"/>
    <property type="match status" value="1"/>
</dbReference>
<accession>A0ABV7M109</accession>
<name>A0ABV7M109_9GAMM</name>